<proteinExistence type="predicted"/>
<evidence type="ECO:0000313" key="3">
    <source>
        <dbReference type="EMBL" id="KAK8381298.1"/>
    </source>
</evidence>
<keyword evidence="2" id="KW-1133">Transmembrane helix</keyword>
<protein>
    <recommendedName>
        <fullName evidence="5">Gustatory receptor</fullName>
    </recommendedName>
</protein>
<dbReference type="EMBL" id="JARAKH010000040">
    <property type="protein sequence ID" value="KAK8381298.1"/>
    <property type="molecule type" value="Genomic_DNA"/>
</dbReference>
<gene>
    <name evidence="3" type="ORF">O3P69_018407</name>
</gene>
<dbReference type="Proteomes" id="UP001487740">
    <property type="component" value="Unassembled WGS sequence"/>
</dbReference>
<dbReference type="AlphaFoldDB" id="A0AAW0T157"/>
<evidence type="ECO:0008006" key="5">
    <source>
        <dbReference type="Google" id="ProtNLM"/>
    </source>
</evidence>
<feature type="transmembrane region" description="Helical" evidence="2">
    <location>
        <begin position="81"/>
        <end position="99"/>
    </location>
</feature>
<feature type="transmembrane region" description="Helical" evidence="2">
    <location>
        <begin position="198"/>
        <end position="216"/>
    </location>
</feature>
<keyword evidence="2" id="KW-0472">Membrane</keyword>
<evidence type="ECO:0000256" key="2">
    <source>
        <dbReference type="SAM" id="Phobius"/>
    </source>
</evidence>
<keyword evidence="2" id="KW-0812">Transmembrane</keyword>
<accession>A0AAW0T157</accession>
<feature type="transmembrane region" description="Helical" evidence="2">
    <location>
        <begin position="105"/>
        <end position="127"/>
    </location>
</feature>
<keyword evidence="1" id="KW-0175">Coiled coil</keyword>
<evidence type="ECO:0000256" key="1">
    <source>
        <dbReference type="SAM" id="Coils"/>
    </source>
</evidence>
<evidence type="ECO:0000313" key="4">
    <source>
        <dbReference type="Proteomes" id="UP001487740"/>
    </source>
</evidence>
<sequence>MFTTTCVHFMGYSQIFFRYAALNIGTAVYVYTVMALLVGMTLSNVIMAVKSNKLAALLHDLSRFKDVSPPPTRRWYCKPKTIVFSVSLITVVFLMAWTSALTINVSILCSALVLLPTSLIGLVSQLLPMELPSMVFELLARHLLVATEVTMAKVSFLLNTDGCFKCEDNVKAAKEAMRDLEAVIREVEVQRERATRHFFPVVSMFLLSGLLLGVTSPYAMKVGSIEKTISLTSLFMAYYIMARLCHMGQVFVNKIRATEDLLKDMRVKCQSRSIKKEVSQVMGSLSPMRTFDVCGWYTLGYSQFLGFMNTVMTYLVIILQVEDTEVPHPLSQGLPVAPNPPAQGDFLQAGEY</sequence>
<comment type="caution">
    <text evidence="3">The sequence shown here is derived from an EMBL/GenBank/DDBJ whole genome shotgun (WGS) entry which is preliminary data.</text>
</comment>
<reference evidence="3 4" key="1">
    <citation type="submission" date="2023-03" db="EMBL/GenBank/DDBJ databases">
        <title>High-quality genome of Scylla paramamosain provides insights in environmental adaptation.</title>
        <authorList>
            <person name="Zhang L."/>
        </authorList>
    </citation>
    <scope>NUCLEOTIDE SEQUENCE [LARGE SCALE GENOMIC DNA]</scope>
    <source>
        <strain evidence="3">LZ_2023a</strain>
        <tissue evidence="3">Muscle</tissue>
    </source>
</reference>
<name>A0AAW0T157_SCYPA</name>
<organism evidence="3 4">
    <name type="scientific">Scylla paramamosain</name>
    <name type="common">Mud crab</name>
    <dbReference type="NCBI Taxonomy" id="85552"/>
    <lineage>
        <taxon>Eukaryota</taxon>
        <taxon>Metazoa</taxon>
        <taxon>Ecdysozoa</taxon>
        <taxon>Arthropoda</taxon>
        <taxon>Crustacea</taxon>
        <taxon>Multicrustacea</taxon>
        <taxon>Malacostraca</taxon>
        <taxon>Eumalacostraca</taxon>
        <taxon>Eucarida</taxon>
        <taxon>Decapoda</taxon>
        <taxon>Pleocyemata</taxon>
        <taxon>Brachyura</taxon>
        <taxon>Eubrachyura</taxon>
        <taxon>Portunoidea</taxon>
        <taxon>Portunidae</taxon>
        <taxon>Portuninae</taxon>
        <taxon>Scylla</taxon>
    </lineage>
</organism>
<keyword evidence="4" id="KW-1185">Reference proteome</keyword>
<feature type="coiled-coil region" evidence="1">
    <location>
        <begin position="170"/>
        <end position="197"/>
    </location>
</feature>
<feature type="transmembrane region" description="Helical" evidence="2">
    <location>
        <begin position="228"/>
        <end position="246"/>
    </location>
</feature>